<name>A0ACB9LD77_BAUVA</name>
<sequence>MCPLAPTELQRIFEKLDINGDGSVSLEELNWLLEKLGFQFSLHELESIVGNKSLDMDEFMFFYNSILKENNGGEEEDVESDLVKAFKIFDLNNDGFITSQELECVLRRLGYLDDNNVKDCRSMICVYDTNLDGRLDFEEFKNMMLPTIS</sequence>
<evidence type="ECO:0000313" key="1">
    <source>
        <dbReference type="EMBL" id="KAI4307221.1"/>
    </source>
</evidence>
<protein>
    <submittedName>
        <fullName evidence="1">Uncharacterized protein</fullName>
    </submittedName>
</protein>
<gene>
    <name evidence="1" type="ORF">L6164_030431</name>
</gene>
<accession>A0ACB9LD77</accession>
<organism evidence="1 2">
    <name type="scientific">Bauhinia variegata</name>
    <name type="common">Purple orchid tree</name>
    <name type="synonym">Phanera variegata</name>
    <dbReference type="NCBI Taxonomy" id="167791"/>
    <lineage>
        <taxon>Eukaryota</taxon>
        <taxon>Viridiplantae</taxon>
        <taxon>Streptophyta</taxon>
        <taxon>Embryophyta</taxon>
        <taxon>Tracheophyta</taxon>
        <taxon>Spermatophyta</taxon>
        <taxon>Magnoliopsida</taxon>
        <taxon>eudicotyledons</taxon>
        <taxon>Gunneridae</taxon>
        <taxon>Pentapetalae</taxon>
        <taxon>rosids</taxon>
        <taxon>fabids</taxon>
        <taxon>Fabales</taxon>
        <taxon>Fabaceae</taxon>
        <taxon>Cercidoideae</taxon>
        <taxon>Cercideae</taxon>
        <taxon>Bauhiniinae</taxon>
        <taxon>Bauhinia</taxon>
    </lineage>
</organism>
<dbReference type="EMBL" id="CM039437">
    <property type="protein sequence ID" value="KAI4307221.1"/>
    <property type="molecule type" value="Genomic_DNA"/>
</dbReference>
<comment type="caution">
    <text evidence="1">The sequence shown here is derived from an EMBL/GenBank/DDBJ whole genome shotgun (WGS) entry which is preliminary data.</text>
</comment>
<proteinExistence type="predicted"/>
<keyword evidence="2" id="KW-1185">Reference proteome</keyword>
<evidence type="ECO:0000313" key="2">
    <source>
        <dbReference type="Proteomes" id="UP000828941"/>
    </source>
</evidence>
<dbReference type="Proteomes" id="UP000828941">
    <property type="component" value="Chromosome 12"/>
</dbReference>
<reference evidence="1 2" key="1">
    <citation type="journal article" date="2022" name="DNA Res.">
        <title>Chromosomal-level genome assembly of the orchid tree Bauhinia variegata (Leguminosae; Cercidoideae) supports the allotetraploid origin hypothesis of Bauhinia.</title>
        <authorList>
            <person name="Zhong Y."/>
            <person name="Chen Y."/>
            <person name="Zheng D."/>
            <person name="Pang J."/>
            <person name="Liu Y."/>
            <person name="Luo S."/>
            <person name="Meng S."/>
            <person name="Qian L."/>
            <person name="Wei D."/>
            <person name="Dai S."/>
            <person name="Zhou R."/>
        </authorList>
    </citation>
    <scope>NUCLEOTIDE SEQUENCE [LARGE SCALE GENOMIC DNA]</scope>
    <source>
        <strain evidence="1">BV-YZ2020</strain>
    </source>
</reference>